<dbReference type="SMART" id="SM00729">
    <property type="entry name" value="Elp3"/>
    <property type="match status" value="1"/>
</dbReference>
<dbReference type="InterPro" id="IPR034505">
    <property type="entry name" value="Coproporphyrinogen-III_oxidase"/>
</dbReference>
<keyword evidence="2" id="KW-0963">Cytoplasm</keyword>
<dbReference type="SFLD" id="SFLDG01065">
    <property type="entry name" value="anaerobic_coproporphyrinogen-I"/>
    <property type="match status" value="1"/>
</dbReference>
<dbReference type="InterPro" id="IPR006638">
    <property type="entry name" value="Elp3/MiaA/NifB-like_rSAM"/>
</dbReference>
<keyword evidence="2" id="KW-0004">4Fe-4S</keyword>
<keyword evidence="2" id="KW-0411">Iron-sulfur</keyword>
<dbReference type="InterPro" id="IPR004559">
    <property type="entry name" value="HemW-like"/>
</dbReference>
<dbReference type="InterPro" id="IPR007197">
    <property type="entry name" value="rSAM"/>
</dbReference>
<feature type="domain" description="Radical SAM core" evidence="3">
    <location>
        <begin position="15"/>
        <end position="257"/>
    </location>
</feature>
<dbReference type="PANTHER" id="PTHR13932:SF5">
    <property type="entry name" value="RADICAL S-ADENOSYL METHIONINE DOMAIN-CONTAINING PROTEIN 1, MITOCHONDRIAL"/>
    <property type="match status" value="1"/>
</dbReference>
<organism evidence="4 5">
    <name type="scientific">Jeongeupia chitinilytica</name>
    <dbReference type="NCBI Taxonomy" id="1041641"/>
    <lineage>
        <taxon>Bacteria</taxon>
        <taxon>Pseudomonadati</taxon>
        <taxon>Pseudomonadota</taxon>
        <taxon>Betaproteobacteria</taxon>
        <taxon>Neisseriales</taxon>
        <taxon>Chitinibacteraceae</taxon>
        <taxon>Jeongeupia</taxon>
    </lineage>
</organism>
<dbReference type="InterPro" id="IPR058240">
    <property type="entry name" value="rSAM_sf"/>
</dbReference>
<sequence>MTTISLPTTRSNWGLTALPPLALYIHFPWCVKKCPYCDFNSHALKFGGNGDDGRLDATLESQYVDALIADLESCLPLVWGRPVTSIFMGGGTPSLFSAESMDRLLAAIRARVKLLPDAEITLEANPGTFEADKFAGFADAGINRLSIGIQSFDDAKLKALGRIHDRDAAHRAIEIAHRHFDNFNLDLMYALPQQTLAEALQDIDTAIAAGSTHVSAYHLTLEPNTLFHRYPPAVPDDDLAADMQDAIEARLAAAGFEHYETSAFAQPKRQARHNLNYWRFGDYLGIGAGAHAKISFPDRVIRQMRYKQPADYLAKMHEGGAVQTEDAITLEQLPFEFMLNALRLTDGFALNLFTERTGLPLTKVIHEIDRACAEGLLERDLEHVKPTEQGRRFLNTLLERFLPD</sequence>
<dbReference type="Gene3D" id="3.30.750.200">
    <property type="match status" value="1"/>
</dbReference>
<dbReference type="SUPFAM" id="SSF102114">
    <property type="entry name" value="Radical SAM enzymes"/>
    <property type="match status" value="1"/>
</dbReference>
<keyword evidence="2" id="KW-0408">Iron</keyword>
<comment type="caution">
    <text evidence="4">The sequence shown here is derived from an EMBL/GenBank/DDBJ whole genome shotgun (WGS) entry which is preliminary data.</text>
</comment>
<keyword evidence="2" id="KW-0349">Heme</keyword>
<dbReference type="SFLD" id="SFLDS00029">
    <property type="entry name" value="Radical_SAM"/>
    <property type="match status" value="1"/>
</dbReference>
<dbReference type="NCBIfam" id="TIGR00539">
    <property type="entry name" value="hemN_rel"/>
    <property type="match status" value="1"/>
</dbReference>
<proteinExistence type="inferred from homology"/>
<evidence type="ECO:0000256" key="1">
    <source>
        <dbReference type="ARBA" id="ARBA00006100"/>
    </source>
</evidence>
<evidence type="ECO:0000259" key="3">
    <source>
        <dbReference type="PROSITE" id="PS51918"/>
    </source>
</evidence>
<evidence type="ECO:0000256" key="2">
    <source>
        <dbReference type="RuleBase" id="RU364116"/>
    </source>
</evidence>
<evidence type="ECO:0000313" key="5">
    <source>
        <dbReference type="Proteomes" id="UP000604737"/>
    </source>
</evidence>
<dbReference type="PANTHER" id="PTHR13932">
    <property type="entry name" value="COPROPORPHYRINIGEN III OXIDASE"/>
    <property type="match status" value="1"/>
</dbReference>
<dbReference type="CDD" id="cd01335">
    <property type="entry name" value="Radical_SAM"/>
    <property type="match status" value="1"/>
</dbReference>
<dbReference type="EMBL" id="BMYO01000008">
    <property type="protein sequence ID" value="GHD67056.1"/>
    <property type="molecule type" value="Genomic_DNA"/>
</dbReference>
<dbReference type="SFLD" id="SFLDF00288">
    <property type="entry name" value="HemN-like__clustered_with_nucl"/>
    <property type="match status" value="1"/>
</dbReference>
<dbReference type="RefSeq" id="WP_189461734.1">
    <property type="nucleotide sequence ID" value="NZ_BMYO01000008.1"/>
</dbReference>
<comment type="similarity">
    <text evidence="1">Belongs to the anaerobic coproporphyrinogen-III oxidase family. HemW subfamily.</text>
</comment>
<dbReference type="InterPro" id="IPR010723">
    <property type="entry name" value="HemN_C"/>
</dbReference>
<name>A0ABQ3H5E4_9NEIS</name>
<dbReference type="Pfam" id="PF06969">
    <property type="entry name" value="HemN_C"/>
    <property type="match status" value="1"/>
</dbReference>
<keyword evidence="5" id="KW-1185">Reference proteome</keyword>
<dbReference type="SFLD" id="SFLDF00562">
    <property type="entry name" value="HemN-like__clustered_with_heat"/>
    <property type="match status" value="1"/>
</dbReference>
<keyword evidence="2" id="KW-0143">Chaperone</keyword>
<comment type="function">
    <text evidence="2">Probably acts as a heme chaperone, transferring heme to an unknown acceptor. Binds one molecule of heme per monomer, possibly covalently. Binds 1 [4Fe-4S] cluster. The cluster is coordinated with 3 cysteines and an exchangeable S-adenosyl-L-methionine.</text>
</comment>
<keyword evidence="2" id="KW-0949">S-adenosyl-L-methionine</keyword>
<keyword evidence="2" id="KW-0479">Metal-binding</keyword>
<dbReference type="Proteomes" id="UP000604737">
    <property type="component" value="Unassembled WGS sequence"/>
</dbReference>
<evidence type="ECO:0000313" key="4">
    <source>
        <dbReference type="EMBL" id="GHD67056.1"/>
    </source>
</evidence>
<dbReference type="Pfam" id="PF04055">
    <property type="entry name" value="Radical_SAM"/>
    <property type="match status" value="1"/>
</dbReference>
<gene>
    <name evidence="4" type="ORF">GCM10007350_30210</name>
</gene>
<comment type="subcellular location">
    <subcellularLocation>
        <location evidence="2">Cytoplasm</location>
    </subcellularLocation>
</comment>
<accession>A0ABQ3H5E4</accession>
<reference evidence="5" key="1">
    <citation type="journal article" date="2019" name="Int. J. Syst. Evol. Microbiol.">
        <title>The Global Catalogue of Microorganisms (GCM) 10K type strain sequencing project: providing services to taxonomists for standard genome sequencing and annotation.</title>
        <authorList>
            <consortium name="The Broad Institute Genomics Platform"/>
            <consortium name="The Broad Institute Genome Sequencing Center for Infectious Disease"/>
            <person name="Wu L."/>
            <person name="Ma J."/>
        </authorList>
    </citation>
    <scope>NUCLEOTIDE SEQUENCE [LARGE SCALE GENOMIC DNA]</scope>
    <source>
        <strain evidence="5">KCTC 23701</strain>
    </source>
</reference>
<protein>
    <recommendedName>
        <fullName evidence="2">Heme chaperone HemW</fullName>
    </recommendedName>
</protein>
<dbReference type="PROSITE" id="PS51918">
    <property type="entry name" value="RADICAL_SAM"/>
    <property type="match status" value="1"/>
</dbReference>